<proteinExistence type="inferred from homology"/>
<dbReference type="Gene3D" id="3.40.50.620">
    <property type="entry name" value="HUPs"/>
    <property type="match status" value="2"/>
</dbReference>
<evidence type="ECO:0000256" key="1">
    <source>
        <dbReference type="ARBA" id="ARBA00008791"/>
    </source>
</evidence>
<feature type="domain" description="UspA" evidence="2">
    <location>
        <begin position="163"/>
        <end position="296"/>
    </location>
</feature>
<dbReference type="PANTHER" id="PTHR46268">
    <property type="entry name" value="STRESS RESPONSE PROTEIN NHAX"/>
    <property type="match status" value="1"/>
</dbReference>
<dbReference type="Pfam" id="PF00582">
    <property type="entry name" value="Usp"/>
    <property type="match status" value="1"/>
</dbReference>
<name>A0A7C0WUG6_9BACT</name>
<sequence length="306" mass="34555">MEYLPKAFLIPIDENESYVRCLEFLNNLYPRKDHLTLILNYIEPSLAPVYKGTPATSSMREKKKDLLHERKGQTRWILDNAREKLIELGFSEELVQEHVQEKQVSFAHHSCRLADMKKVDAVVVSQSITSALEGFLKGNPTPEFLHHCLVSPIWFVEGKPQVERAVVCVGAENAALRAVDHAGFMLAETNVAVDLVHVTPKVSRLQHFSLDSKDWEKFLPNREAKTFVKESVRILTNGGIASERIRIVLLPGKKIADEVLAYARSQKAGIIVLGHSRPGGTWGFLKSSVTERILHSMRDLSVWVNQ</sequence>
<gene>
    <name evidence="3" type="ORF">ENG14_02695</name>
</gene>
<reference evidence="3" key="1">
    <citation type="journal article" date="2020" name="mSystems">
        <title>Genome- and Community-Level Interaction Insights into Carbon Utilization and Element Cycling Functions of Hydrothermarchaeota in Hydrothermal Sediment.</title>
        <authorList>
            <person name="Zhou Z."/>
            <person name="Liu Y."/>
            <person name="Xu W."/>
            <person name="Pan J."/>
            <person name="Luo Z.H."/>
            <person name="Li M."/>
        </authorList>
    </citation>
    <scope>NUCLEOTIDE SEQUENCE [LARGE SCALE GENOMIC DNA]</scope>
    <source>
        <strain evidence="3">HyVt-19</strain>
    </source>
</reference>
<dbReference type="InterPro" id="IPR006016">
    <property type="entry name" value="UspA"/>
</dbReference>
<evidence type="ECO:0000259" key="2">
    <source>
        <dbReference type="Pfam" id="PF00582"/>
    </source>
</evidence>
<evidence type="ECO:0000313" key="3">
    <source>
        <dbReference type="EMBL" id="HDL89795.1"/>
    </source>
</evidence>
<protein>
    <submittedName>
        <fullName evidence="3">Universal stress protein</fullName>
    </submittedName>
</protein>
<dbReference type="EMBL" id="DQZW01000127">
    <property type="protein sequence ID" value="HDL89795.1"/>
    <property type="molecule type" value="Genomic_DNA"/>
</dbReference>
<dbReference type="Proteomes" id="UP000886355">
    <property type="component" value="Unassembled WGS sequence"/>
</dbReference>
<comment type="similarity">
    <text evidence="1">Belongs to the universal stress protein A family.</text>
</comment>
<dbReference type="AlphaFoldDB" id="A0A7C0WUG6"/>
<comment type="caution">
    <text evidence="3">The sequence shown here is derived from an EMBL/GenBank/DDBJ whole genome shotgun (WGS) entry which is preliminary data.</text>
</comment>
<organism evidence="3">
    <name type="scientific">Thermodesulforhabdus norvegica</name>
    <dbReference type="NCBI Taxonomy" id="39841"/>
    <lineage>
        <taxon>Bacteria</taxon>
        <taxon>Pseudomonadati</taxon>
        <taxon>Thermodesulfobacteriota</taxon>
        <taxon>Syntrophobacteria</taxon>
        <taxon>Syntrophobacterales</taxon>
        <taxon>Thermodesulforhabdaceae</taxon>
        <taxon>Thermodesulforhabdus</taxon>
    </lineage>
</organism>
<accession>A0A7C0WUG6</accession>
<dbReference type="InterPro" id="IPR014729">
    <property type="entry name" value="Rossmann-like_a/b/a_fold"/>
</dbReference>
<dbReference type="CDD" id="cd00293">
    <property type="entry name" value="USP-like"/>
    <property type="match status" value="1"/>
</dbReference>
<dbReference type="PANTHER" id="PTHR46268:SF6">
    <property type="entry name" value="UNIVERSAL STRESS PROTEIN UP12"/>
    <property type="match status" value="1"/>
</dbReference>
<dbReference type="SUPFAM" id="SSF52402">
    <property type="entry name" value="Adenine nucleotide alpha hydrolases-like"/>
    <property type="match status" value="2"/>
</dbReference>